<dbReference type="Proteomes" id="UP000800235">
    <property type="component" value="Unassembled WGS sequence"/>
</dbReference>
<feature type="region of interest" description="Disordered" evidence="1">
    <location>
        <begin position="52"/>
        <end position="71"/>
    </location>
</feature>
<reference evidence="2" key="1">
    <citation type="journal article" date="2020" name="Stud. Mycol.">
        <title>101 Dothideomycetes genomes: a test case for predicting lifestyles and emergence of pathogens.</title>
        <authorList>
            <person name="Haridas S."/>
            <person name="Albert R."/>
            <person name="Binder M."/>
            <person name="Bloem J."/>
            <person name="Labutti K."/>
            <person name="Salamov A."/>
            <person name="Andreopoulos B."/>
            <person name="Baker S."/>
            <person name="Barry K."/>
            <person name="Bills G."/>
            <person name="Bluhm B."/>
            <person name="Cannon C."/>
            <person name="Castanera R."/>
            <person name="Culley D."/>
            <person name="Daum C."/>
            <person name="Ezra D."/>
            <person name="Gonzalez J."/>
            <person name="Henrissat B."/>
            <person name="Kuo A."/>
            <person name="Liang C."/>
            <person name="Lipzen A."/>
            <person name="Lutzoni F."/>
            <person name="Magnuson J."/>
            <person name="Mondo S."/>
            <person name="Nolan M."/>
            <person name="Ohm R."/>
            <person name="Pangilinan J."/>
            <person name="Park H.-J."/>
            <person name="Ramirez L."/>
            <person name="Alfaro M."/>
            <person name="Sun H."/>
            <person name="Tritt A."/>
            <person name="Yoshinaga Y."/>
            <person name="Zwiers L.-H."/>
            <person name="Turgeon B."/>
            <person name="Goodwin S."/>
            <person name="Spatafora J."/>
            <person name="Crous P."/>
            <person name="Grigoriev I."/>
        </authorList>
    </citation>
    <scope>NUCLEOTIDE SEQUENCE</scope>
    <source>
        <strain evidence="2">CBS 130266</strain>
    </source>
</reference>
<proteinExistence type="predicted"/>
<gene>
    <name evidence="2" type="ORF">EJ08DRAFT_664358</name>
</gene>
<organism evidence="2 3">
    <name type="scientific">Tothia fuscella</name>
    <dbReference type="NCBI Taxonomy" id="1048955"/>
    <lineage>
        <taxon>Eukaryota</taxon>
        <taxon>Fungi</taxon>
        <taxon>Dikarya</taxon>
        <taxon>Ascomycota</taxon>
        <taxon>Pezizomycotina</taxon>
        <taxon>Dothideomycetes</taxon>
        <taxon>Pleosporomycetidae</taxon>
        <taxon>Venturiales</taxon>
        <taxon>Cylindrosympodiaceae</taxon>
        <taxon>Tothia</taxon>
    </lineage>
</organism>
<comment type="caution">
    <text evidence="2">The sequence shown here is derived from an EMBL/GenBank/DDBJ whole genome shotgun (WGS) entry which is preliminary data.</text>
</comment>
<dbReference type="AlphaFoldDB" id="A0A9P4NJ22"/>
<name>A0A9P4NJ22_9PEZI</name>
<sequence length="152" mass="16389">MGRIFDGGTRLRQSATASVAQFAKSVADLSRDQSLFVSLSFEGEFGTKWLKSPSSLPEEAESGPQSPTTVSKSISLLNVRERLPEFANNSKVTVTDISLIAEGSFDASLTILGSSPEQSSSFEPGAAIRDQKVFSITDAKFQLEKGWKINLP</sequence>
<protein>
    <submittedName>
        <fullName evidence="2">Uncharacterized protein</fullName>
    </submittedName>
</protein>
<accession>A0A9P4NJ22</accession>
<evidence type="ECO:0000313" key="3">
    <source>
        <dbReference type="Proteomes" id="UP000800235"/>
    </source>
</evidence>
<dbReference type="EMBL" id="MU007081">
    <property type="protein sequence ID" value="KAF2423496.1"/>
    <property type="molecule type" value="Genomic_DNA"/>
</dbReference>
<keyword evidence="3" id="KW-1185">Reference proteome</keyword>
<evidence type="ECO:0000256" key="1">
    <source>
        <dbReference type="SAM" id="MobiDB-lite"/>
    </source>
</evidence>
<evidence type="ECO:0000313" key="2">
    <source>
        <dbReference type="EMBL" id="KAF2423496.1"/>
    </source>
</evidence>